<dbReference type="KEGG" id="mey:TM49_08380"/>
<dbReference type="CDD" id="cd06261">
    <property type="entry name" value="TM_PBP2"/>
    <property type="match status" value="1"/>
</dbReference>
<accession>A0A0D5LPJ6</accession>
<comment type="subcellular location">
    <subcellularLocation>
        <location evidence="1 7">Cell membrane</location>
        <topology evidence="1 7">Multi-pass membrane protein</topology>
    </subcellularLocation>
</comment>
<evidence type="ECO:0000256" key="2">
    <source>
        <dbReference type="ARBA" id="ARBA00022448"/>
    </source>
</evidence>
<evidence type="ECO:0000256" key="5">
    <source>
        <dbReference type="ARBA" id="ARBA00022989"/>
    </source>
</evidence>
<dbReference type="OrthoDB" id="9801818at2"/>
<evidence type="ECO:0000256" key="7">
    <source>
        <dbReference type="RuleBase" id="RU363032"/>
    </source>
</evidence>
<dbReference type="InterPro" id="IPR000515">
    <property type="entry name" value="MetI-like"/>
</dbReference>
<dbReference type="Pfam" id="PF00528">
    <property type="entry name" value="BPD_transp_1"/>
    <property type="match status" value="1"/>
</dbReference>
<evidence type="ECO:0000256" key="3">
    <source>
        <dbReference type="ARBA" id="ARBA00022475"/>
    </source>
</evidence>
<dbReference type="InterPro" id="IPR051393">
    <property type="entry name" value="ABC_transporter_permease"/>
</dbReference>
<keyword evidence="5 7" id="KW-1133">Transmembrane helix</keyword>
<evidence type="ECO:0000256" key="1">
    <source>
        <dbReference type="ARBA" id="ARBA00004651"/>
    </source>
</evidence>
<feature type="domain" description="ABC transmembrane type-1" evidence="8">
    <location>
        <begin position="61"/>
        <end position="277"/>
    </location>
</feature>
<dbReference type="Proteomes" id="UP000032611">
    <property type="component" value="Chromosome"/>
</dbReference>
<organism evidence="9 10">
    <name type="scientific">Martelella endophytica</name>
    <dbReference type="NCBI Taxonomy" id="1486262"/>
    <lineage>
        <taxon>Bacteria</taxon>
        <taxon>Pseudomonadati</taxon>
        <taxon>Pseudomonadota</taxon>
        <taxon>Alphaproteobacteria</taxon>
        <taxon>Hyphomicrobiales</taxon>
        <taxon>Aurantimonadaceae</taxon>
        <taxon>Martelella</taxon>
    </lineage>
</organism>
<reference evidence="9 10" key="1">
    <citation type="journal article" date="2015" name="Genome Announc.">
        <title>Complete genome sequence of Martelella endophytica YC6887, which has antifungal activity associated with a halophyte.</title>
        <authorList>
            <person name="Khan A."/>
            <person name="Khan H."/>
            <person name="Chung E.J."/>
            <person name="Hossain M.T."/>
            <person name="Chung Y.R."/>
        </authorList>
    </citation>
    <scope>NUCLEOTIDE SEQUENCE [LARGE SCALE GENOMIC DNA]</scope>
    <source>
        <strain evidence="9">YC6887</strain>
    </source>
</reference>
<dbReference type="PANTHER" id="PTHR30193">
    <property type="entry name" value="ABC TRANSPORTER PERMEASE PROTEIN"/>
    <property type="match status" value="1"/>
</dbReference>
<dbReference type="GO" id="GO:0055085">
    <property type="term" value="P:transmembrane transport"/>
    <property type="evidence" value="ECO:0007669"/>
    <property type="project" value="InterPro"/>
</dbReference>
<feature type="transmembrane region" description="Helical" evidence="7">
    <location>
        <begin position="144"/>
        <end position="161"/>
    </location>
</feature>
<feature type="transmembrane region" description="Helical" evidence="7">
    <location>
        <begin position="65"/>
        <end position="87"/>
    </location>
</feature>
<feature type="transmembrane region" description="Helical" evidence="7">
    <location>
        <begin position="247"/>
        <end position="276"/>
    </location>
</feature>
<keyword evidence="10" id="KW-1185">Reference proteome</keyword>
<dbReference type="PATRIC" id="fig|1486262.3.peg.1733"/>
<keyword evidence="3" id="KW-1003">Cell membrane</keyword>
<evidence type="ECO:0000313" key="9">
    <source>
        <dbReference type="EMBL" id="AJY45692.1"/>
    </source>
</evidence>
<dbReference type="GO" id="GO:0005886">
    <property type="term" value="C:plasma membrane"/>
    <property type="evidence" value="ECO:0007669"/>
    <property type="project" value="UniProtKB-SubCell"/>
</dbReference>
<evidence type="ECO:0000313" key="10">
    <source>
        <dbReference type="Proteomes" id="UP000032611"/>
    </source>
</evidence>
<keyword evidence="2 7" id="KW-0813">Transport</keyword>
<feature type="transmembrane region" description="Helical" evidence="7">
    <location>
        <begin position="99"/>
        <end position="124"/>
    </location>
</feature>
<comment type="similarity">
    <text evidence="7">Belongs to the binding-protein-dependent transport system permease family.</text>
</comment>
<keyword evidence="4 7" id="KW-0812">Transmembrane</keyword>
<dbReference type="RefSeq" id="WP_045680493.1">
    <property type="nucleotide sequence ID" value="NZ_CP010803.1"/>
</dbReference>
<dbReference type="HOGENOM" id="CLU_016047_0_2_5"/>
<feature type="transmembrane region" description="Helical" evidence="7">
    <location>
        <begin position="7"/>
        <end position="26"/>
    </location>
</feature>
<keyword evidence="6 7" id="KW-0472">Membrane</keyword>
<gene>
    <name evidence="9" type="ORF">TM49_08380</name>
</gene>
<proteinExistence type="inferred from homology"/>
<protein>
    <submittedName>
        <fullName evidence="9">Glycerol-3-phosphate ABC transporter permease</fullName>
    </submittedName>
</protein>
<dbReference type="Gene3D" id="1.10.3720.10">
    <property type="entry name" value="MetI-like"/>
    <property type="match status" value="1"/>
</dbReference>
<dbReference type="PROSITE" id="PS50928">
    <property type="entry name" value="ABC_TM1"/>
    <property type="match status" value="1"/>
</dbReference>
<dbReference type="AlphaFoldDB" id="A0A0D5LPJ6"/>
<dbReference type="SUPFAM" id="SSF161098">
    <property type="entry name" value="MetI-like"/>
    <property type="match status" value="1"/>
</dbReference>
<dbReference type="EMBL" id="CP010803">
    <property type="protein sequence ID" value="AJY45692.1"/>
    <property type="molecule type" value="Genomic_DNA"/>
</dbReference>
<sequence length="289" mass="32360">MLRKLTPYLFVLPLMLFIAVFTYIPIVTSVDLSFRQWDFMSADKPFVGFDNYRVLFRSDAFWNSLWVTTVFAVISVPIRLGLALWFASALTRETFARRILRGALFLPSVTSTVSIAVVFSWVFATDFGMMNGLLGVVGIDKVRWMQNPDLALGVLIFINTWKQLGYDVVIYIAGLQAIPQELYDAAAVDGGKKAHVFRRVTFPLVMPTTYFLLVISVIEAFQVFTLVDVMTRGGPAGATDLLVNRLYQIGFTLFDIGQGSALAVLLFVLLVGLAVFKSRVLGRRVHYEA</sequence>
<dbReference type="PANTHER" id="PTHR30193:SF37">
    <property type="entry name" value="INNER MEMBRANE ABC TRANSPORTER PERMEASE PROTEIN YCJO"/>
    <property type="match status" value="1"/>
</dbReference>
<dbReference type="InterPro" id="IPR035906">
    <property type="entry name" value="MetI-like_sf"/>
</dbReference>
<evidence type="ECO:0000256" key="6">
    <source>
        <dbReference type="ARBA" id="ARBA00023136"/>
    </source>
</evidence>
<dbReference type="STRING" id="1486262.TM49_08380"/>
<evidence type="ECO:0000256" key="4">
    <source>
        <dbReference type="ARBA" id="ARBA00022692"/>
    </source>
</evidence>
<feature type="transmembrane region" description="Helical" evidence="7">
    <location>
        <begin position="202"/>
        <end position="227"/>
    </location>
</feature>
<evidence type="ECO:0000259" key="8">
    <source>
        <dbReference type="PROSITE" id="PS50928"/>
    </source>
</evidence>
<name>A0A0D5LPJ6_MAREN</name>